<dbReference type="Pfam" id="PF24006">
    <property type="entry name" value="SCAP_N"/>
    <property type="match status" value="1"/>
</dbReference>
<keyword evidence="13" id="KW-0443">Lipid metabolism</keyword>
<evidence type="ECO:0000313" key="25">
    <source>
        <dbReference type="Proteomes" id="UP000009022"/>
    </source>
</evidence>
<evidence type="ECO:0000256" key="17">
    <source>
        <dbReference type="ARBA" id="ARBA00023180"/>
    </source>
</evidence>
<evidence type="ECO:0000256" key="15">
    <source>
        <dbReference type="ARBA" id="ARBA00023136"/>
    </source>
</evidence>
<keyword evidence="7 21" id="KW-0853">WD repeat</keyword>
<dbReference type="GO" id="GO:0008203">
    <property type="term" value="P:cholesterol metabolic process"/>
    <property type="evidence" value="ECO:0007669"/>
    <property type="project" value="UniProtKB-KW"/>
</dbReference>
<dbReference type="HOGENOM" id="CLU_006510_0_0_1"/>
<dbReference type="KEGG" id="tad:TRIADDRAFT_55014"/>
<evidence type="ECO:0000256" key="9">
    <source>
        <dbReference type="ARBA" id="ARBA00022737"/>
    </source>
</evidence>
<feature type="transmembrane region" description="Helical" evidence="22">
    <location>
        <begin position="252"/>
        <end position="272"/>
    </location>
</feature>
<dbReference type="Pfam" id="PF12349">
    <property type="entry name" value="Sterol-sensing"/>
    <property type="match status" value="1"/>
</dbReference>
<keyword evidence="17" id="KW-0325">Glycoprotein</keyword>
<feature type="transmembrane region" description="Helical" evidence="22">
    <location>
        <begin position="319"/>
        <end position="340"/>
    </location>
</feature>
<keyword evidence="12" id="KW-0333">Golgi apparatus</keyword>
<keyword evidence="18" id="KW-0753">Steroid metabolism</keyword>
<dbReference type="SUPFAM" id="SSF50978">
    <property type="entry name" value="WD40 repeat-like"/>
    <property type="match status" value="1"/>
</dbReference>
<dbReference type="RefSeq" id="XP_002111253.1">
    <property type="nucleotide sequence ID" value="XM_002111217.1"/>
</dbReference>
<dbReference type="InterPro" id="IPR000731">
    <property type="entry name" value="SSD"/>
</dbReference>
<name>B3RQJ7_TRIAD</name>
<keyword evidence="25" id="KW-1185">Reference proteome</keyword>
<reference evidence="24 25" key="1">
    <citation type="journal article" date="2008" name="Nature">
        <title>The Trichoplax genome and the nature of placozoans.</title>
        <authorList>
            <person name="Srivastava M."/>
            <person name="Begovic E."/>
            <person name="Chapman J."/>
            <person name="Putnam N.H."/>
            <person name="Hellsten U."/>
            <person name="Kawashima T."/>
            <person name="Kuo A."/>
            <person name="Mitros T."/>
            <person name="Salamov A."/>
            <person name="Carpenter M.L."/>
            <person name="Signorovitch A.Y."/>
            <person name="Moreno M.A."/>
            <person name="Kamm K."/>
            <person name="Grimwood J."/>
            <person name="Schmutz J."/>
            <person name="Shapiro H."/>
            <person name="Grigoriev I.V."/>
            <person name="Buss L.W."/>
            <person name="Schierwater B."/>
            <person name="Dellaporta S.L."/>
            <person name="Rokhsar D.S."/>
        </authorList>
    </citation>
    <scope>NUCLEOTIDE SEQUENCE [LARGE SCALE GENOMIC DNA]</scope>
    <source>
        <strain evidence="24 25">Grell-BS-1999</strain>
    </source>
</reference>
<dbReference type="InterPro" id="IPR053958">
    <property type="entry name" value="HMGCR/SNAP/NPC1-like_SSD"/>
</dbReference>
<dbReference type="STRING" id="10228.B3RQJ7"/>
<evidence type="ECO:0000256" key="19">
    <source>
        <dbReference type="ARBA" id="ARBA00023329"/>
    </source>
</evidence>
<evidence type="ECO:0000259" key="23">
    <source>
        <dbReference type="PROSITE" id="PS50156"/>
    </source>
</evidence>
<evidence type="ECO:0000256" key="16">
    <source>
        <dbReference type="ARBA" id="ARBA00023166"/>
    </source>
</evidence>
<dbReference type="GO" id="GO:0032933">
    <property type="term" value="P:SREBP signaling pathway"/>
    <property type="evidence" value="ECO:0007669"/>
    <property type="project" value="InterPro"/>
</dbReference>
<protein>
    <recommendedName>
        <fullName evidence="5">Sterol regulatory element-binding protein cleavage-activating protein</fullName>
    </recommendedName>
</protein>
<keyword evidence="19" id="KW-0968">Cytoplasmic vesicle</keyword>
<evidence type="ECO:0000256" key="8">
    <source>
        <dbReference type="ARBA" id="ARBA00022692"/>
    </source>
</evidence>
<keyword evidence="15 22" id="KW-0472">Membrane</keyword>
<dbReference type="GO" id="GO:0012507">
    <property type="term" value="C:ER to Golgi transport vesicle membrane"/>
    <property type="evidence" value="ECO:0007669"/>
    <property type="project" value="UniProtKB-SubCell"/>
</dbReference>
<evidence type="ECO:0000256" key="18">
    <source>
        <dbReference type="ARBA" id="ARBA00023221"/>
    </source>
</evidence>
<dbReference type="PROSITE" id="PS00678">
    <property type="entry name" value="WD_REPEATS_1"/>
    <property type="match status" value="1"/>
</dbReference>
<dbReference type="InterPro" id="IPR057041">
    <property type="entry name" value="SCAP_N"/>
</dbReference>
<accession>B3RQJ7</accession>
<dbReference type="InParanoid" id="B3RQJ7"/>
<evidence type="ECO:0000256" key="10">
    <source>
        <dbReference type="ARBA" id="ARBA00022824"/>
    </source>
</evidence>
<dbReference type="eggNOG" id="KOG1933">
    <property type="taxonomic scope" value="Eukaryota"/>
</dbReference>
<dbReference type="PROSITE" id="PS50294">
    <property type="entry name" value="WD_REPEATS_REGION"/>
    <property type="match status" value="1"/>
</dbReference>
<gene>
    <name evidence="24" type="ORF">TRIADDRAFT_55014</name>
</gene>
<evidence type="ECO:0000256" key="5">
    <source>
        <dbReference type="ARBA" id="ARBA00019541"/>
    </source>
</evidence>
<dbReference type="SMART" id="SM00320">
    <property type="entry name" value="WD40"/>
    <property type="match status" value="6"/>
</dbReference>
<organism evidence="24 25">
    <name type="scientific">Trichoplax adhaerens</name>
    <name type="common">Trichoplax reptans</name>
    <dbReference type="NCBI Taxonomy" id="10228"/>
    <lineage>
        <taxon>Eukaryota</taxon>
        <taxon>Metazoa</taxon>
        <taxon>Placozoa</taxon>
        <taxon>Uniplacotomia</taxon>
        <taxon>Trichoplacea</taxon>
        <taxon>Trichoplacidae</taxon>
        <taxon>Trichoplax</taxon>
    </lineage>
</organism>
<dbReference type="InterPro" id="IPR030225">
    <property type="entry name" value="SCAP"/>
</dbReference>
<comment type="subcellular location">
    <subcellularLocation>
        <location evidence="2">Cytoplasmic vesicle</location>
        <location evidence="2">COPII-coated vesicle membrane</location>
        <topology evidence="2">Multi-pass membrane protein</topology>
    </subcellularLocation>
    <subcellularLocation>
        <location evidence="1">Endoplasmic reticulum membrane</location>
        <topology evidence="1">Multi-pass membrane protein</topology>
    </subcellularLocation>
    <subcellularLocation>
        <location evidence="3">Golgi apparatus membrane</location>
        <topology evidence="3">Multi-pass membrane protein</topology>
    </subcellularLocation>
</comment>
<dbReference type="SUPFAM" id="SSF82866">
    <property type="entry name" value="Multidrug efflux transporter AcrB transmembrane domain"/>
    <property type="match status" value="1"/>
</dbReference>
<keyword evidence="6" id="KW-0153">Cholesterol metabolism</keyword>
<dbReference type="InterPro" id="IPR036322">
    <property type="entry name" value="WD40_repeat_dom_sf"/>
</dbReference>
<feature type="domain" description="SSD" evidence="23">
    <location>
        <begin position="255"/>
        <end position="413"/>
    </location>
</feature>
<feature type="transmembrane region" description="Helical" evidence="22">
    <location>
        <begin position="633"/>
        <end position="658"/>
    </location>
</feature>
<evidence type="ECO:0000256" key="22">
    <source>
        <dbReference type="SAM" id="Phobius"/>
    </source>
</evidence>
<evidence type="ECO:0000256" key="13">
    <source>
        <dbReference type="ARBA" id="ARBA00023098"/>
    </source>
</evidence>
<feature type="transmembrane region" description="Helical" evidence="22">
    <location>
        <begin position="392"/>
        <end position="413"/>
    </location>
</feature>
<sequence>MQNMPNPAHFLLLIASRSHGCSPLLNRQTVSANEQERTFTTNLSLYKEKEGTFSKDGVKYPKWFTGKPVLYIQRYIMEIYYDDVKSKLWTEEEMNKKTLLHSFYLVDNITNFKSLSGKKIGNFCFKAKGHKTLFSSSINDCIIAAPTNFWPNLSSFNSDKNVIERIIEHSNADLLIGVPVLASGFQQQTVPGNYVKRIFSVSVVMSSFENRFLKELHEYLGKFYYRDFNVSHNFGLASSTHIQHIYYSEASGILELLPLLLTHVIVFLYIAFSVAKIEMVRSKWALAFSAVCTIFAALTMPLGISTYLQLDSTLQNREIYPYIIIIIGLENILIITKSVVSTPMDLEVRERIAEGLSKEGWSIWKTFFFEVITLLAGYFINVPAIQEFCVFASVAVISEYFLQMFFFVPVLAIEIRRIELTDLNKQNIRKEDALSEGEVEEQPIKSIDETFQSKGSDENFMSPSFTRQAKMPKRLAFAFSFWARTRIVQRVLLLCMIGYILYVITYIVFPSMAPNGSGNVQRVSVESPHFFSNMEVESESRLLWKIGLKIQRSVRNIVATESSEASSTTSQLPWEAWYRLLSLNNYHLAGMHIGLLSPVVLKREYSSKPGRMSVDVMNLTKQEDISVISIDGVYLVFAVLILFIIICYTLTVLMKYLLPTTRDILLWFIRMCQPPQYRTTIADNAPIILRGHGQDIECLDSNGSTLVTSCLEGKVIAWNVITGEQYCILRRNEILPLPRPRMDRLRNHYDDSLLGMPVRGNARMYGYMQGEIAPAHLGMTGSQSTYFGDVARSPVSPMYKTHRRSRSDEVNSRTIVESTFATSMRPVSVAQRLEENFGKGTIRQRRSDLSVLPDGQPLSSVDGYVSSKNILKEHESYNKRSLAENYFQNLYDSSSNAAIWCLLCHDNIIIIGCCDGSVEVWDIQSNYRLCCYRGCSSGVTCLSAIKNRIFVGRSYGRIDILQISTFKPYGGSSNNYGNDNPQLPQLASINLLCTKKWHHETLNTIKIAKEFAITASQDKTIKVMRLSDYGCTYTLHGHSDSVSCLNVDLSAGFFCVSGSADCSLRVWDLSNGSCVHHLSEEHTTAITVLECNHKYAVSISIDNVLCIWKYRAGVCIHRIVQSNNIIGGIALLSSALMVTGSQGCIVVWNVRSGRVMRTITLGEYDCSNFVSHMQKIDNTTVACSYGNEMYIISFSSVVEKKD</sequence>
<evidence type="ECO:0000256" key="4">
    <source>
        <dbReference type="ARBA" id="ARBA00007410"/>
    </source>
</evidence>
<evidence type="ECO:0000256" key="6">
    <source>
        <dbReference type="ARBA" id="ARBA00022548"/>
    </source>
</evidence>
<dbReference type="GeneID" id="6751918"/>
<comment type="function">
    <text evidence="20">Escort protein required for cholesterol as well as lipid homeostasis. Regulates export of the SCAP-SREBP complex from the endoplasmic reticulum to the Golgi upon low cholesterol, thereby regulating the processing of sterol regulatory element-binding proteins (SREBPs) SREBF1/SREBP1 and SREBF2/SREBP2. At high sterol concentrations, formation of a ternary complex with INSIG (INSIG1 or INSIG2) leads to mask the ER export signal in SCAP, promoting retention of the complex in the endoplasmic reticulum. Low sterol concentrations trigger release of INSIG, a conformational change in the SSD domain of SCAP, unmasking of the ER export signal, promoting recruitment into COPII-coated vesicles and transport of the SCAP-SREBP to the Golgi: in the Golgi, SREBPs are then processed, releasing the transcription factor fragment of SREBPs from the membrane, its import into the nucleus and up-regulation of LDLR, INSIG1 and the mevalonate pathway. Binds cholesterol via its SSD domain.</text>
</comment>
<keyword evidence="8 22" id="KW-0812">Transmembrane</keyword>
<keyword evidence="14" id="KW-0446">Lipid-binding</keyword>
<dbReference type="PROSITE" id="PS50156">
    <property type="entry name" value="SSD"/>
    <property type="match status" value="1"/>
</dbReference>
<dbReference type="GO" id="GO:0005789">
    <property type="term" value="C:endoplasmic reticulum membrane"/>
    <property type="evidence" value="ECO:0000318"/>
    <property type="project" value="GO_Central"/>
</dbReference>
<evidence type="ECO:0000313" key="24">
    <source>
        <dbReference type="EMBL" id="EDV27257.1"/>
    </source>
</evidence>
<evidence type="ECO:0000256" key="14">
    <source>
        <dbReference type="ARBA" id="ARBA00023121"/>
    </source>
</evidence>
<keyword evidence="9" id="KW-0677">Repeat</keyword>
<dbReference type="Proteomes" id="UP000009022">
    <property type="component" value="Unassembled WGS sequence"/>
</dbReference>
<keyword evidence="16" id="KW-1207">Sterol metabolism</keyword>
<dbReference type="GO" id="GO:0045540">
    <property type="term" value="P:regulation of cholesterol biosynthetic process"/>
    <property type="evidence" value="ECO:0000318"/>
    <property type="project" value="GO_Central"/>
</dbReference>
<dbReference type="PhylomeDB" id="B3RQJ7"/>
<dbReference type="PANTHER" id="PTHR46378:SF1">
    <property type="entry name" value="STEROL REGULATORY ELEMENT-BINDING PROTEIN CLEAVAGE-ACTIVATING PROTEIN"/>
    <property type="match status" value="1"/>
</dbReference>
<evidence type="ECO:0000256" key="11">
    <source>
        <dbReference type="ARBA" id="ARBA00022989"/>
    </source>
</evidence>
<dbReference type="CTD" id="6751918"/>
<keyword evidence="10" id="KW-0256">Endoplasmic reticulum</keyword>
<feature type="transmembrane region" description="Helical" evidence="22">
    <location>
        <begin position="583"/>
        <end position="601"/>
    </location>
</feature>
<evidence type="ECO:0000256" key="1">
    <source>
        <dbReference type="ARBA" id="ARBA00004477"/>
    </source>
</evidence>
<dbReference type="OMA" id="IMKQYNV"/>
<evidence type="ECO:0000256" key="20">
    <source>
        <dbReference type="ARBA" id="ARBA00045958"/>
    </source>
</evidence>
<evidence type="ECO:0000256" key="12">
    <source>
        <dbReference type="ARBA" id="ARBA00023034"/>
    </source>
</evidence>
<dbReference type="GO" id="GO:0032934">
    <property type="term" value="F:sterol binding"/>
    <property type="evidence" value="ECO:0007669"/>
    <property type="project" value="InterPro"/>
</dbReference>
<dbReference type="GO" id="GO:0000139">
    <property type="term" value="C:Golgi membrane"/>
    <property type="evidence" value="ECO:0007669"/>
    <property type="project" value="UniProtKB-SubCell"/>
</dbReference>
<dbReference type="Gene3D" id="2.130.10.10">
    <property type="entry name" value="YVTN repeat-like/Quinoprotein amine dehydrogenase"/>
    <property type="match status" value="2"/>
</dbReference>
<dbReference type="FunCoup" id="B3RQJ7">
    <property type="interactions" value="864"/>
</dbReference>
<dbReference type="GO" id="GO:0032936">
    <property type="term" value="C:SREBP-SCAP complex"/>
    <property type="evidence" value="ECO:0000318"/>
    <property type="project" value="GO_Central"/>
</dbReference>
<dbReference type="EMBL" id="DS985243">
    <property type="protein sequence ID" value="EDV27257.1"/>
    <property type="molecule type" value="Genomic_DNA"/>
</dbReference>
<feature type="repeat" description="WD" evidence="21">
    <location>
        <begin position="1035"/>
        <end position="1077"/>
    </location>
</feature>
<dbReference type="InterPro" id="IPR057042">
    <property type="entry name" value="Beta-prop_SCAP"/>
</dbReference>
<evidence type="ECO:0000256" key="2">
    <source>
        <dbReference type="ARBA" id="ARBA00004557"/>
    </source>
</evidence>
<dbReference type="AlphaFoldDB" id="B3RQJ7"/>
<dbReference type="InterPro" id="IPR015943">
    <property type="entry name" value="WD40/YVTN_repeat-like_dom_sf"/>
</dbReference>
<proteinExistence type="inferred from homology"/>
<dbReference type="InterPro" id="IPR001680">
    <property type="entry name" value="WD40_rpt"/>
</dbReference>
<feature type="transmembrane region" description="Helical" evidence="22">
    <location>
        <begin position="361"/>
        <end position="380"/>
    </location>
</feature>
<dbReference type="OrthoDB" id="361494at2759"/>
<feature type="transmembrane region" description="Helical" evidence="22">
    <location>
        <begin position="284"/>
        <end position="307"/>
    </location>
</feature>
<dbReference type="PANTHER" id="PTHR46378">
    <property type="entry name" value="STEROL REGULATORY ELEMENT-BINDING PROTEIN CLEAVAGE-ACTIVATING PROTEIN"/>
    <property type="match status" value="1"/>
</dbReference>
<dbReference type="Pfam" id="PF24017">
    <property type="entry name" value="Beta-prop_SCAP"/>
    <property type="match status" value="1"/>
</dbReference>
<evidence type="ECO:0000256" key="7">
    <source>
        <dbReference type="ARBA" id="ARBA00022574"/>
    </source>
</evidence>
<dbReference type="PROSITE" id="PS50082">
    <property type="entry name" value="WD_REPEATS_2"/>
    <property type="match status" value="1"/>
</dbReference>
<keyword evidence="11 22" id="KW-1133">Transmembrane helix</keyword>
<evidence type="ECO:0000256" key="3">
    <source>
        <dbReference type="ARBA" id="ARBA00004653"/>
    </source>
</evidence>
<feature type="transmembrane region" description="Helical" evidence="22">
    <location>
        <begin position="491"/>
        <end position="509"/>
    </location>
</feature>
<evidence type="ECO:0000256" key="21">
    <source>
        <dbReference type="PROSITE-ProRule" id="PRU00221"/>
    </source>
</evidence>
<dbReference type="InterPro" id="IPR019775">
    <property type="entry name" value="WD40_repeat_CS"/>
</dbReference>
<comment type="similarity">
    <text evidence="4">Belongs to the WD repeat SCAP family.</text>
</comment>